<dbReference type="InterPro" id="IPR012902">
    <property type="entry name" value="N_methyl_site"/>
</dbReference>
<evidence type="ECO:0000256" key="1">
    <source>
        <dbReference type="SAM" id="Phobius"/>
    </source>
</evidence>
<name>A0A2T1M318_9CHRO</name>
<organism evidence="2 3">
    <name type="scientific">Aphanothece hegewaldii CCALA 016</name>
    <dbReference type="NCBI Taxonomy" id="2107694"/>
    <lineage>
        <taxon>Bacteria</taxon>
        <taxon>Bacillati</taxon>
        <taxon>Cyanobacteriota</taxon>
        <taxon>Cyanophyceae</taxon>
        <taxon>Oscillatoriophycideae</taxon>
        <taxon>Chroococcales</taxon>
        <taxon>Aphanothecaceae</taxon>
        <taxon>Aphanothece</taxon>
    </lineage>
</organism>
<dbReference type="RefSeq" id="WP_106454856.1">
    <property type="nucleotide sequence ID" value="NZ_PXOH01000001.1"/>
</dbReference>
<comment type="caution">
    <text evidence="2">The sequence shown here is derived from an EMBL/GenBank/DDBJ whole genome shotgun (WGS) entry which is preliminary data.</text>
</comment>
<dbReference type="EMBL" id="PXOH01000001">
    <property type="protein sequence ID" value="PSF39233.1"/>
    <property type="molecule type" value="Genomic_DNA"/>
</dbReference>
<dbReference type="AlphaFoldDB" id="A0A2T1M318"/>
<reference evidence="2 3" key="2">
    <citation type="submission" date="2018-03" db="EMBL/GenBank/DDBJ databases">
        <authorList>
            <person name="Keele B.F."/>
        </authorList>
    </citation>
    <scope>NUCLEOTIDE SEQUENCE [LARGE SCALE GENOMIC DNA]</scope>
    <source>
        <strain evidence="2 3">CCALA 016</strain>
    </source>
</reference>
<dbReference type="Proteomes" id="UP000239001">
    <property type="component" value="Unassembled WGS sequence"/>
</dbReference>
<keyword evidence="1" id="KW-0472">Membrane</keyword>
<sequence length="216" mass="23410">MPKLNDYYRLFKTSDQGFSMIEVMVGFTIASAVLAAMAPVLLIAMSTRVQNYRAEQAMQLAQSEINRVQTLMTQGVQQTQEGKIPPAAGNGVKVAQVGPPTSLVTDPNALDSPSKALAVDNDNDSKPEFIVQMFRDNGVRFTSGSAEGDLAIFQMGIRVYAGVAKDNLGSLQTETASLGLSKGPGEQKIKPLAVLYTEVSRSDLQLSLQRYKKYLD</sequence>
<keyword evidence="1" id="KW-0812">Transmembrane</keyword>
<evidence type="ECO:0000313" key="3">
    <source>
        <dbReference type="Proteomes" id="UP000239001"/>
    </source>
</evidence>
<proteinExistence type="predicted"/>
<reference evidence="2 3" key="1">
    <citation type="submission" date="2018-03" db="EMBL/GenBank/DDBJ databases">
        <title>The ancient ancestry and fast evolution of plastids.</title>
        <authorList>
            <person name="Moore K.R."/>
            <person name="Magnabosco C."/>
            <person name="Momper L."/>
            <person name="Gold D.A."/>
            <person name="Bosak T."/>
            <person name="Fournier G.P."/>
        </authorList>
    </citation>
    <scope>NUCLEOTIDE SEQUENCE [LARGE SCALE GENOMIC DNA]</scope>
    <source>
        <strain evidence="2 3">CCALA 016</strain>
    </source>
</reference>
<keyword evidence="1" id="KW-1133">Transmembrane helix</keyword>
<dbReference type="Pfam" id="PF07963">
    <property type="entry name" value="N_methyl"/>
    <property type="match status" value="1"/>
</dbReference>
<evidence type="ECO:0008006" key="4">
    <source>
        <dbReference type="Google" id="ProtNLM"/>
    </source>
</evidence>
<evidence type="ECO:0000313" key="2">
    <source>
        <dbReference type="EMBL" id="PSF39233.1"/>
    </source>
</evidence>
<feature type="transmembrane region" description="Helical" evidence="1">
    <location>
        <begin position="20"/>
        <end position="44"/>
    </location>
</feature>
<keyword evidence="3" id="KW-1185">Reference proteome</keyword>
<accession>A0A2T1M318</accession>
<gene>
    <name evidence="2" type="ORF">C7H19_00125</name>
</gene>
<dbReference type="OrthoDB" id="461404at2"/>
<protein>
    <recommendedName>
        <fullName evidence="4">Prepilin-type cleavage/methylation domain-containing protein</fullName>
    </recommendedName>
</protein>